<evidence type="ECO:0000313" key="2">
    <source>
        <dbReference type="EMBL" id="EOR94156.1"/>
    </source>
</evidence>
<dbReference type="Proteomes" id="UP000014174">
    <property type="component" value="Unassembled WGS sequence"/>
</dbReference>
<dbReference type="InterPro" id="IPR032185">
    <property type="entry name" value="DUF5017"/>
</dbReference>
<accession>R9GR36</accession>
<dbReference type="STRING" id="1150600.ADIARSV_2651"/>
<dbReference type="EMBL" id="AQPN01000096">
    <property type="protein sequence ID" value="EOR94156.1"/>
    <property type="molecule type" value="Genomic_DNA"/>
</dbReference>
<dbReference type="AlphaFoldDB" id="R9GR36"/>
<protein>
    <recommendedName>
        <fullName evidence="1">DUF5017 domain-containing protein</fullName>
    </recommendedName>
</protein>
<gene>
    <name evidence="2" type="ORF">ADIARSV_2651</name>
</gene>
<keyword evidence="3" id="KW-1185">Reference proteome</keyword>
<dbReference type="PROSITE" id="PS51257">
    <property type="entry name" value="PROKAR_LIPOPROTEIN"/>
    <property type="match status" value="1"/>
</dbReference>
<evidence type="ECO:0000313" key="3">
    <source>
        <dbReference type="Proteomes" id="UP000014174"/>
    </source>
</evidence>
<comment type="caution">
    <text evidence="2">The sequence shown here is derived from an EMBL/GenBank/DDBJ whole genome shotgun (WGS) entry which is preliminary data.</text>
</comment>
<proteinExistence type="predicted"/>
<dbReference type="RefSeq" id="WP_016195882.1">
    <property type="nucleotide sequence ID" value="NZ_AQPN01000096.1"/>
</dbReference>
<name>R9GR36_9SPHI</name>
<feature type="domain" description="DUF5017" evidence="1">
    <location>
        <begin position="18"/>
        <end position="191"/>
    </location>
</feature>
<dbReference type="OrthoDB" id="1082472at2"/>
<dbReference type="Pfam" id="PF16409">
    <property type="entry name" value="DUF5017"/>
    <property type="match status" value="1"/>
</dbReference>
<evidence type="ECO:0000259" key="1">
    <source>
        <dbReference type="Pfam" id="PF16409"/>
    </source>
</evidence>
<sequence length="295" mass="32271">MYFKLYVTSLLSVALLASCSKDKVSSPDFKVSTKTTTVKVGDEVSFKFSGDPDNITFYSGMEGFRYDSIGKAVAQYGSPSLEFYSATRVGPGSIKLLMSSDLTDLSSQNIGSINWIDISDRANFAVIALLSSSGKIDLSDLVVPNKPVRFAFKFDGPSSSTTLPPVWTIGQFNLYTTFLSGNTTTLQTLGSLQWSVFDVKNQNAKWIVTTTLRIDAGARNEPDNEDWVVSNSIDLMAKIDAYEFGVPLKNITTKLTEYNYKYTKPGIYKATFVGANTTLNGSKELAKTLTITVTP</sequence>
<dbReference type="eggNOG" id="ENOG5031WDC">
    <property type="taxonomic scope" value="Bacteria"/>
</dbReference>
<reference evidence="2 3" key="1">
    <citation type="journal article" date="2013" name="Genome Announc.">
        <title>Draft Genome Sequence of Arcticibacter svalbardensis Strain MN12-7T, a Member of the Family Sphingobacteriaceae Isolated from an Arctic Soil Sample.</title>
        <authorList>
            <person name="Shivaji S."/>
            <person name="Ara S."/>
            <person name="Prasad S."/>
            <person name="Manasa B.P."/>
            <person name="Begum Z."/>
            <person name="Singh A."/>
            <person name="Kumar Pinnaka A."/>
        </authorList>
    </citation>
    <scope>NUCLEOTIDE SEQUENCE [LARGE SCALE GENOMIC DNA]</scope>
    <source>
        <strain evidence="2 3">MN12-7</strain>
    </source>
</reference>
<organism evidence="2 3">
    <name type="scientific">Arcticibacter svalbardensis MN12-7</name>
    <dbReference type="NCBI Taxonomy" id="1150600"/>
    <lineage>
        <taxon>Bacteria</taxon>
        <taxon>Pseudomonadati</taxon>
        <taxon>Bacteroidota</taxon>
        <taxon>Sphingobacteriia</taxon>
        <taxon>Sphingobacteriales</taxon>
        <taxon>Sphingobacteriaceae</taxon>
        <taxon>Arcticibacter</taxon>
    </lineage>
</organism>